<evidence type="ECO:0000256" key="2">
    <source>
        <dbReference type="ARBA" id="ARBA00004162"/>
    </source>
</evidence>
<keyword evidence="11" id="KW-0966">Cell projection</keyword>
<evidence type="ECO:0000256" key="7">
    <source>
        <dbReference type="ARBA" id="ARBA00022779"/>
    </source>
</evidence>
<keyword evidence="11" id="KW-0969">Cilium</keyword>
<comment type="caution">
    <text evidence="11">The sequence shown here is derived from an EMBL/GenBank/DDBJ whole genome shotgun (WGS) entry which is preliminary data.</text>
</comment>
<gene>
    <name evidence="11" type="ORF">ABID56_000222</name>
</gene>
<evidence type="ECO:0000256" key="4">
    <source>
        <dbReference type="ARBA" id="ARBA00022475"/>
    </source>
</evidence>
<dbReference type="EMBL" id="JBEPMX010000001">
    <property type="protein sequence ID" value="MET3682143.1"/>
    <property type="molecule type" value="Genomic_DNA"/>
</dbReference>
<dbReference type="RefSeq" id="WP_354218559.1">
    <property type="nucleotide sequence ID" value="NZ_JBEPMX010000001.1"/>
</dbReference>
<evidence type="ECO:0000256" key="3">
    <source>
        <dbReference type="ARBA" id="ARBA00008281"/>
    </source>
</evidence>
<evidence type="ECO:0000256" key="10">
    <source>
        <dbReference type="RuleBase" id="RU364125"/>
    </source>
</evidence>
<name>A0ABV2KRD2_9BACI</name>
<evidence type="ECO:0000256" key="8">
    <source>
        <dbReference type="ARBA" id="ARBA00022989"/>
    </source>
</evidence>
<keyword evidence="8 10" id="KW-1133">Transmembrane helix</keyword>
<evidence type="ECO:0000256" key="1">
    <source>
        <dbReference type="ARBA" id="ARBA00002254"/>
    </source>
</evidence>
<keyword evidence="5 10" id="KW-0145">Chemotaxis</keyword>
<dbReference type="Pfam" id="PF03748">
    <property type="entry name" value="FliL"/>
    <property type="match status" value="1"/>
</dbReference>
<evidence type="ECO:0000256" key="5">
    <source>
        <dbReference type="ARBA" id="ARBA00022500"/>
    </source>
</evidence>
<keyword evidence="7 10" id="KW-0283">Flagellar rotation</keyword>
<evidence type="ECO:0000256" key="6">
    <source>
        <dbReference type="ARBA" id="ARBA00022692"/>
    </source>
</evidence>
<accession>A0ABV2KRD2</accession>
<sequence length="140" mass="15687">MSKPIKIMLTTIIALTIIGIVAIILLLYVDFGSTENGEPTISEMAENSFVTDEITTDLADGNFIRIQFRVVTNDQDTMSQLQSGEQFILNDAIIEELTVMEGDDFRNDLRTIRNNVKTAINERLNEGEVTDVFITQKAVQ</sequence>
<comment type="subcellular location">
    <subcellularLocation>
        <location evidence="2">Cell membrane</location>
        <topology evidence="2">Single-pass membrane protein</topology>
    </subcellularLocation>
</comment>
<proteinExistence type="inferred from homology"/>
<keyword evidence="4 10" id="KW-1003">Cell membrane</keyword>
<comment type="similarity">
    <text evidence="3 10">Belongs to the FliL family.</text>
</comment>
<reference evidence="11 12" key="1">
    <citation type="submission" date="2024-06" db="EMBL/GenBank/DDBJ databases">
        <title>Genomic Encyclopedia of Type Strains, Phase IV (KMG-IV): sequencing the most valuable type-strain genomes for metagenomic binning, comparative biology and taxonomic classification.</title>
        <authorList>
            <person name="Goeker M."/>
        </authorList>
    </citation>
    <scope>NUCLEOTIDE SEQUENCE [LARGE SCALE GENOMIC DNA]</scope>
    <source>
        <strain evidence="11 12">DSM 23520</strain>
    </source>
</reference>
<dbReference type="InterPro" id="IPR005503">
    <property type="entry name" value="FliL"/>
</dbReference>
<dbReference type="Proteomes" id="UP001549167">
    <property type="component" value="Unassembled WGS sequence"/>
</dbReference>
<keyword evidence="11" id="KW-0282">Flagellum</keyword>
<organism evidence="11 12">
    <name type="scientific">Alkalibacillus flavidus</name>
    <dbReference type="NCBI Taxonomy" id="546021"/>
    <lineage>
        <taxon>Bacteria</taxon>
        <taxon>Bacillati</taxon>
        <taxon>Bacillota</taxon>
        <taxon>Bacilli</taxon>
        <taxon>Bacillales</taxon>
        <taxon>Bacillaceae</taxon>
        <taxon>Alkalibacillus</taxon>
    </lineage>
</organism>
<evidence type="ECO:0000256" key="9">
    <source>
        <dbReference type="ARBA" id="ARBA00023136"/>
    </source>
</evidence>
<evidence type="ECO:0000313" key="11">
    <source>
        <dbReference type="EMBL" id="MET3682143.1"/>
    </source>
</evidence>
<keyword evidence="6 10" id="KW-0812">Transmembrane</keyword>
<protein>
    <recommendedName>
        <fullName evidence="10">Flagellar protein FliL</fullName>
    </recommendedName>
</protein>
<comment type="function">
    <text evidence="1 10">Controls the rotational direction of flagella during chemotaxis.</text>
</comment>
<keyword evidence="9 10" id="KW-0472">Membrane</keyword>
<evidence type="ECO:0000313" key="12">
    <source>
        <dbReference type="Proteomes" id="UP001549167"/>
    </source>
</evidence>
<keyword evidence="12" id="KW-1185">Reference proteome</keyword>
<feature type="transmembrane region" description="Helical" evidence="10">
    <location>
        <begin position="7"/>
        <end position="29"/>
    </location>
</feature>